<protein>
    <recommendedName>
        <fullName evidence="3">TonB-dependent receptor</fullName>
    </recommendedName>
</protein>
<evidence type="ECO:0000313" key="1">
    <source>
        <dbReference type="EMBL" id="OBY66909.1"/>
    </source>
</evidence>
<dbReference type="InterPro" id="IPR008969">
    <property type="entry name" value="CarboxyPept-like_regulatory"/>
</dbReference>
<dbReference type="OrthoDB" id="7432683at2"/>
<gene>
    <name evidence="1" type="ORF">LPB301_04790</name>
</gene>
<dbReference type="SUPFAM" id="SSF49464">
    <property type="entry name" value="Carboxypeptidase regulatory domain-like"/>
    <property type="match status" value="1"/>
</dbReference>
<dbReference type="KEGG" id="prn:BW723_17485"/>
<proteinExistence type="predicted"/>
<accession>A0A1B8U4Z1</accession>
<dbReference type="AlphaFoldDB" id="A0A1B8U4Z1"/>
<evidence type="ECO:0008006" key="3">
    <source>
        <dbReference type="Google" id="ProtNLM"/>
    </source>
</evidence>
<reference evidence="2" key="1">
    <citation type="submission" date="2016-02" db="EMBL/GenBank/DDBJ databases">
        <title>Paenibacillus sp. LPB0068, isolated from Crassostrea gigas.</title>
        <authorList>
            <person name="Shin S.-K."/>
            <person name="Yi H."/>
        </authorList>
    </citation>
    <scope>NUCLEOTIDE SEQUENCE [LARGE SCALE GENOMIC DNA]</scope>
    <source>
        <strain evidence="2">KCTC 23969</strain>
    </source>
</reference>
<comment type="caution">
    <text evidence="1">The sequence shown here is derived from an EMBL/GenBank/DDBJ whole genome shotgun (WGS) entry which is preliminary data.</text>
</comment>
<keyword evidence="2" id="KW-1185">Reference proteome</keyword>
<organism evidence="1 2">
    <name type="scientific">Polaribacter reichenbachii</name>
    <dbReference type="NCBI Taxonomy" id="996801"/>
    <lineage>
        <taxon>Bacteria</taxon>
        <taxon>Pseudomonadati</taxon>
        <taxon>Bacteroidota</taxon>
        <taxon>Flavobacteriia</taxon>
        <taxon>Flavobacteriales</taxon>
        <taxon>Flavobacteriaceae</taxon>
    </lineage>
</organism>
<dbReference type="STRING" id="996801.BW723_17485"/>
<dbReference type="Proteomes" id="UP000092612">
    <property type="component" value="Unassembled WGS sequence"/>
</dbReference>
<name>A0A1B8U4Z1_9FLAO</name>
<dbReference type="EMBL" id="LSFL01000010">
    <property type="protein sequence ID" value="OBY66909.1"/>
    <property type="molecule type" value="Genomic_DNA"/>
</dbReference>
<sequence>MNLKYIIMKTIETFTSKKTTVILFGLFLSLFLFSNQLQAQSIQVKGIVKGKTYEETEVLNGANIFLKGTKTGTSSNKKGEFTFPQSLKAGDVLEISYLGFITKRVKVSANSTYLIVTLQEDDNQMLGALNSNKRFKSKRNKE</sequence>
<dbReference type="Pfam" id="PF13715">
    <property type="entry name" value="CarbopepD_reg_2"/>
    <property type="match status" value="1"/>
</dbReference>
<dbReference type="Gene3D" id="2.60.40.1120">
    <property type="entry name" value="Carboxypeptidase-like, regulatory domain"/>
    <property type="match status" value="1"/>
</dbReference>
<evidence type="ECO:0000313" key="2">
    <source>
        <dbReference type="Proteomes" id="UP000092612"/>
    </source>
</evidence>